<evidence type="ECO:0000256" key="2">
    <source>
        <dbReference type="ARBA" id="ARBA00023015"/>
    </source>
</evidence>
<dbReference type="InterPro" id="IPR001647">
    <property type="entry name" value="HTH_TetR"/>
</dbReference>
<dbReference type="InterPro" id="IPR036271">
    <property type="entry name" value="Tet_transcr_reg_TetR-rel_C_sf"/>
</dbReference>
<evidence type="ECO:0000259" key="6">
    <source>
        <dbReference type="PROSITE" id="PS50977"/>
    </source>
</evidence>
<dbReference type="SUPFAM" id="SSF46689">
    <property type="entry name" value="Homeodomain-like"/>
    <property type="match status" value="1"/>
</dbReference>
<dbReference type="Pfam" id="PF13977">
    <property type="entry name" value="TetR_C_6"/>
    <property type="match status" value="1"/>
</dbReference>
<dbReference type="SUPFAM" id="SSF48498">
    <property type="entry name" value="Tetracyclin repressor-like, C-terminal domain"/>
    <property type="match status" value="1"/>
</dbReference>
<dbReference type="PANTHER" id="PTHR30055:SF234">
    <property type="entry name" value="HTH-TYPE TRANSCRIPTIONAL REGULATOR BETI"/>
    <property type="match status" value="1"/>
</dbReference>
<name>A0ABU1FI10_9MICO</name>
<evidence type="ECO:0000256" key="3">
    <source>
        <dbReference type="ARBA" id="ARBA00023125"/>
    </source>
</evidence>
<feature type="domain" description="HTH tetR-type" evidence="6">
    <location>
        <begin position="8"/>
        <end position="68"/>
    </location>
</feature>
<keyword evidence="4" id="KW-0804">Transcription</keyword>
<dbReference type="InterPro" id="IPR039538">
    <property type="entry name" value="BetI_C"/>
</dbReference>
<organism evidence="7 8">
    <name type="scientific">Agromyces indicus</name>
    <dbReference type="NCBI Taxonomy" id="758919"/>
    <lineage>
        <taxon>Bacteria</taxon>
        <taxon>Bacillati</taxon>
        <taxon>Actinomycetota</taxon>
        <taxon>Actinomycetes</taxon>
        <taxon>Micrococcales</taxon>
        <taxon>Microbacteriaceae</taxon>
        <taxon>Agromyces</taxon>
    </lineage>
</organism>
<sequence>MARPKNQALRRGELVAATSRLLIERGAAGARLTDIAEAAGLTPASVSYYYPDLVELYAETHQTAAIEYITGRRARVEARTGPEQRMRECLRLGIPMEGEPSFDATVLLIELGALSTRNHGFDAAADEFERAQVELFEQLVDEGVAAGLYTPATSTAHVARTLLAIEDGLALSVIRGRLAPHDALELISDAASALLRHRIGTD</sequence>
<dbReference type="Pfam" id="PF00440">
    <property type="entry name" value="TetR_N"/>
    <property type="match status" value="1"/>
</dbReference>
<dbReference type="EMBL" id="JAVKGS010000001">
    <property type="protein sequence ID" value="MDR5691389.1"/>
    <property type="molecule type" value="Genomic_DNA"/>
</dbReference>
<protein>
    <submittedName>
        <fullName evidence="7">TetR/AcrR family transcriptional regulator</fullName>
    </submittedName>
</protein>
<dbReference type="Proteomes" id="UP001260072">
    <property type="component" value="Unassembled WGS sequence"/>
</dbReference>
<reference evidence="8" key="1">
    <citation type="submission" date="2023-07" db="EMBL/GenBank/DDBJ databases">
        <title>Description of three actinobacteria isolated from air of manufacturing shop in a pharmaceutical factory.</title>
        <authorList>
            <person name="Zhang D.-F."/>
        </authorList>
    </citation>
    <scope>NUCLEOTIDE SEQUENCE [LARGE SCALE GENOMIC DNA]</scope>
    <source>
        <strain evidence="8">CCTCC AB 2011122</strain>
    </source>
</reference>
<evidence type="ECO:0000313" key="7">
    <source>
        <dbReference type="EMBL" id="MDR5691389.1"/>
    </source>
</evidence>
<comment type="caution">
    <text evidence="7">The sequence shown here is derived from an EMBL/GenBank/DDBJ whole genome shotgun (WGS) entry which is preliminary data.</text>
</comment>
<dbReference type="RefSeq" id="WP_310520009.1">
    <property type="nucleotide sequence ID" value="NZ_BAABBS010000003.1"/>
</dbReference>
<evidence type="ECO:0000256" key="4">
    <source>
        <dbReference type="ARBA" id="ARBA00023163"/>
    </source>
</evidence>
<dbReference type="InterPro" id="IPR050109">
    <property type="entry name" value="HTH-type_TetR-like_transc_reg"/>
</dbReference>
<keyword evidence="2" id="KW-0805">Transcription regulation</keyword>
<dbReference type="InterPro" id="IPR009057">
    <property type="entry name" value="Homeodomain-like_sf"/>
</dbReference>
<keyword evidence="1" id="KW-0678">Repressor</keyword>
<feature type="DNA-binding region" description="H-T-H motif" evidence="5">
    <location>
        <begin position="31"/>
        <end position="50"/>
    </location>
</feature>
<keyword evidence="3 5" id="KW-0238">DNA-binding</keyword>
<evidence type="ECO:0000256" key="5">
    <source>
        <dbReference type="PROSITE-ProRule" id="PRU00335"/>
    </source>
</evidence>
<accession>A0ABU1FI10</accession>
<evidence type="ECO:0000256" key="1">
    <source>
        <dbReference type="ARBA" id="ARBA00022491"/>
    </source>
</evidence>
<gene>
    <name evidence="7" type="ORF">RH861_04850</name>
</gene>
<dbReference type="PANTHER" id="PTHR30055">
    <property type="entry name" value="HTH-TYPE TRANSCRIPTIONAL REGULATOR RUTR"/>
    <property type="match status" value="1"/>
</dbReference>
<dbReference type="Gene3D" id="1.10.357.10">
    <property type="entry name" value="Tetracycline Repressor, domain 2"/>
    <property type="match status" value="1"/>
</dbReference>
<proteinExistence type="predicted"/>
<dbReference type="PROSITE" id="PS50977">
    <property type="entry name" value="HTH_TETR_2"/>
    <property type="match status" value="1"/>
</dbReference>
<keyword evidence="8" id="KW-1185">Reference proteome</keyword>
<evidence type="ECO:0000313" key="8">
    <source>
        <dbReference type="Proteomes" id="UP001260072"/>
    </source>
</evidence>